<organism evidence="2 3">
    <name type="scientific">Daphnia pulex</name>
    <name type="common">Water flea</name>
    <dbReference type="NCBI Taxonomy" id="6669"/>
    <lineage>
        <taxon>Eukaryota</taxon>
        <taxon>Metazoa</taxon>
        <taxon>Ecdysozoa</taxon>
        <taxon>Arthropoda</taxon>
        <taxon>Crustacea</taxon>
        <taxon>Branchiopoda</taxon>
        <taxon>Diplostraca</taxon>
        <taxon>Cladocera</taxon>
        <taxon>Anomopoda</taxon>
        <taxon>Daphniidae</taxon>
        <taxon>Daphnia</taxon>
    </lineage>
</organism>
<dbReference type="Proteomes" id="UP000000305">
    <property type="component" value="Unassembled WGS sequence"/>
</dbReference>
<evidence type="ECO:0000313" key="2">
    <source>
        <dbReference type="EMBL" id="EFX60051.1"/>
    </source>
</evidence>
<reference evidence="2 3" key="1">
    <citation type="journal article" date="2011" name="Science">
        <title>The ecoresponsive genome of Daphnia pulex.</title>
        <authorList>
            <person name="Colbourne J.K."/>
            <person name="Pfrender M.E."/>
            <person name="Gilbert D."/>
            <person name="Thomas W.K."/>
            <person name="Tucker A."/>
            <person name="Oakley T.H."/>
            <person name="Tokishita S."/>
            <person name="Aerts A."/>
            <person name="Arnold G.J."/>
            <person name="Basu M.K."/>
            <person name="Bauer D.J."/>
            <person name="Caceres C.E."/>
            <person name="Carmel L."/>
            <person name="Casola C."/>
            <person name="Choi J.H."/>
            <person name="Detter J.C."/>
            <person name="Dong Q."/>
            <person name="Dusheyko S."/>
            <person name="Eads B.D."/>
            <person name="Frohlich T."/>
            <person name="Geiler-Samerotte K.A."/>
            <person name="Gerlach D."/>
            <person name="Hatcher P."/>
            <person name="Jogdeo S."/>
            <person name="Krijgsveld J."/>
            <person name="Kriventseva E.V."/>
            <person name="Kultz D."/>
            <person name="Laforsch C."/>
            <person name="Lindquist E."/>
            <person name="Lopez J."/>
            <person name="Manak J.R."/>
            <person name="Muller J."/>
            <person name="Pangilinan J."/>
            <person name="Patwardhan R.P."/>
            <person name="Pitluck S."/>
            <person name="Pritham E.J."/>
            <person name="Rechtsteiner A."/>
            <person name="Rho M."/>
            <person name="Rogozin I.B."/>
            <person name="Sakarya O."/>
            <person name="Salamov A."/>
            <person name="Schaack S."/>
            <person name="Shapiro H."/>
            <person name="Shiga Y."/>
            <person name="Skalitzky C."/>
            <person name="Smith Z."/>
            <person name="Souvorov A."/>
            <person name="Sung W."/>
            <person name="Tang Z."/>
            <person name="Tsuchiya D."/>
            <person name="Tu H."/>
            <person name="Vos H."/>
            <person name="Wang M."/>
            <person name="Wolf Y.I."/>
            <person name="Yamagata H."/>
            <person name="Yamada T."/>
            <person name="Ye Y."/>
            <person name="Shaw J.R."/>
            <person name="Andrews J."/>
            <person name="Crease T.J."/>
            <person name="Tang H."/>
            <person name="Lucas S.M."/>
            <person name="Robertson H.M."/>
            <person name="Bork P."/>
            <person name="Koonin E.V."/>
            <person name="Zdobnov E.M."/>
            <person name="Grigoriev I.V."/>
            <person name="Lynch M."/>
            <person name="Boore J.L."/>
        </authorList>
    </citation>
    <scope>NUCLEOTIDE SEQUENCE [LARGE SCALE GENOMIC DNA]</scope>
</reference>
<dbReference type="InParanoid" id="E9I7H9"/>
<protein>
    <submittedName>
        <fullName evidence="2">Uncharacterized protein</fullName>
    </submittedName>
</protein>
<dbReference type="AlphaFoldDB" id="E9I7H9"/>
<sequence length="168" mass="17420">MAWVGQASLEYQNGTTVLASDAIGPFANPAEFNFGAAGSEGAANVEYSCATNTSFQASISGNPTPVIGTLSLVGATYAVKSPALSSTVYLDATVGSSSNSVTVPCADSDVTSTQLHFMFTWVQSLTAYTYTVYFRSADPRSTNNGSGEPPHDSKNPQTTNDSSAPTHL</sequence>
<name>E9I7H9_DAPPU</name>
<feature type="region of interest" description="Disordered" evidence="1">
    <location>
        <begin position="140"/>
        <end position="168"/>
    </location>
</feature>
<feature type="compositionally biased region" description="Polar residues" evidence="1">
    <location>
        <begin position="155"/>
        <end position="168"/>
    </location>
</feature>
<dbReference type="EMBL" id="GL737233">
    <property type="protein sequence ID" value="EFX60051.1"/>
    <property type="molecule type" value="Genomic_DNA"/>
</dbReference>
<proteinExistence type="predicted"/>
<dbReference type="HOGENOM" id="CLU_1588162_0_0_1"/>
<evidence type="ECO:0000256" key="1">
    <source>
        <dbReference type="SAM" id="MobiDB-lite"/>
    </source>
</evidence>
<accession>E9I7H9</accession>
<gene>
    <name evidence="2" type="ORF">DAPPUDRAFT_279617</name>
</gene>
<dbReference type="KEGG" id="dpx:DAPPUDRAFT_279617"/>
<evidence type="ECO:0000313" key="3">
    <source>
        <dbReference type="Proteomes" id="UP000000305"/>
    </source>
</evidence>
<keyword evidence="3" id="KW-1185">Reference proteome</keyword>